<proteinExistence type="predicted"/>
<name>A0A8X6XPS4_9ARAC</name>
<evidence type="ECO:0000313" key="1">
    <source>
        <dbReference type="EMBL" id="GFY57923.1"/>
    </source>
</evidence>
<sequence>MAASESNQFNFVDNHRHKRQKFMTDFQRLDYQASKRTTDSVTKFLVCTMQPYNLVDRKEFINMVKVLNPRYSLPGRKHFTATAVPKLYNEVRDKIRQELSLIKKDTISVTTDCWTSIANTPYITITVHFITSEWALKSACLACAHFDDDHNGKNIAEVLRSILNDWGIDVQNIMSITTDNGRNILKSIEELNLENAFISCFAHNINIGVNHSLDIPILKRAMHGLKSCKMHLQ</sequence>
<dbReference type="Proteomes" id="UP000886998">
    <property type="component" value="Unassembled WGS sequence"/>
</dbReference>
<dbReference type="SUPFAM" id="SSF53098">
    <property type="entry name" value="Ribonuclease H-like"/>
    <property type="match status" value="1"/>
</dbReference>
<protein>
    <submittedName>
        <fullName evidence="1">Zinc finger BED domain-containing protein 4</fullName>
    </submittedName>
</protein>
<dbReference type="InterPro" id="IPR012337">
    <property type="entry name" value="RNaseH-like_sf"/>
</dbReference>
<comment type="caution">
    <text evidence="1">The sequence shown here is derived from an EMBL/GenBank/DDBJ whole genome shotgun (WGS) entry which is preliminary data.</text>
</comment>
<dbReference type="PANTHER" id="PTHR46481:SF9">
    <property type="entry name" value="ZINC FINGER BED DOMAIN-CONTAINING PROTEIN 1-LIKE"/>
    <property type="match status" value="1"/>
</dbReference>
<dbReference type="OrthoDB" id="6513808at2759"/>
<organism evidence="1 2">
    <name type="scientific">Trichonephila inaurata madagascariensis</name>
    <dbReference type="NCBI Taxonomy" id="2747483"/>
    <lineage>
        <taxon>Eukaryota</taxon>
        <taxon>Metazoa</taxon>
        <taxon>Ecdysozoa</taxon>
        <taxon>Arthropoda</taxon>
        <taxon>Chelicerata</taxon>
        <taxon>Arachnida</taxon>
        <taxon>Araneae</taxon>
        <taxon>Araneomorphae</taxon>
        <taxon>Entelegynae</taxon>
        <taxon>Araneoidea</taxon>
        <taxon>Nephilidae</taxon>
        <taxon>Trichonephila</taxon>
        <taxon>Trichonephila inaurata</taxon>
    </lineage>
</organism>
<dbReference type="SUPFAM" id="SSF140996">
    <property type="entry name" value="Hermes dimerisation domain"/>
    <property type="match status" value="1"/>
</dbReference>
<gene>
    <name evidence="1" type="primary">Zbed4</name>
    <name evidence="1" type="ORF">TNIN_476761</name>
</gene>
<dbReference type="EMBL" id="BMAV01011817">
    <property type="protein sequence ID" value="GFY57923.1"/>
    <property type="molecule type" value="Genomic_DNA"/>
</dbReference>
<dbReference type="AlphaFoldDB" id="A0A8X6XPS4"/>
<accession>A0A8X6XPS4</accession>
<dbReference type="InterPro" id="IPR052035">
    <property type="entry name" value="ZnF_BED_domain_contain"/>
</dbReference>
<keyword evidence="2" id="KW-1185">Reference proteome</keyword>
<reference evidence="1" key="1">
    <citation type="submission" date="2020-08" db="EMBL/GenBank/DDBJ databases">
        <title>Multicomponent nature underlies the extraordinary mechanical properties of spider dragline silk.</title>
        <authorList>
            <person name="Kono N."/>
            <person name="Nakamura H."/>
            <person name="Mori M."/>
            <person name="Yoshida Y."/>
            <person name="Ohtoshi R."/>
            <person name="Malay A.D."/>
            <person name="Moran D.A.P."/>
            <person name="Tomita M."/>
            <person name="Numata K."/>
            <person name="Arakawa K."/>
        </authorList>
    </citation>
    <scope>NUCLEOTIDE SEQUENCE</scope>
</reference>
<evidence type="ECO:0000313" key="2">
    <source>
        <dbReference type="Proteomes" id="UP000886998"/>
    </source>
</evidence>
<dbReference type="PANTHER" id="PTHR46481">
    <property type="entry name" value="ZINC FINGER BED DOMAIN-CONTAINING PROTEIN 4"/>
    <property type="match status" value="1"/>
</dbReference>